<evidence type="ECO:0008006" key="5">
    <source>
        <dbReference type="Google" id="ProtNLM"/>
    </source>
</evidence>
<proteinExistence type="predicted"/>
<evidence type="ECO:0000313" key="4">
    <source>
        <dbReference type="Proteomes" id="UP000317909"/>
    </source>
</evidence>
<dbReference type="InterPro" id="IPR011042">
    <property type="entry name" value="6-blade_b-propeller_TolB-like"/>
</dbReference>
<accession>A0A517U1N8</accession>
<dbReference type="KEGG" id="llh:I41_37340"/>
<organism evidence="3 4">
    <name type="scientific">Lacipirellula limnantheis</name>
    <dbReference type="NCBI Taxonomy" id="2528024"/>
    <lineage>
        <taxon>Bacteria</taxon>
        <taxon>Pseudomonadati</taxon>
        <taxon>Planctomycetota</taxon>
        <taxon>Planctomycetia</taxon>
        <taxon>Pirellulales</taxon>
        <taxon>Lacipirellulaceae</taxon>
        <taxon>Lacipirellula</taxon>
    </lineage>
</organism>
<feature type="region of interest" description="Disordered" evidence="1">
    <location>
        <begin position="346"/>
        <end position="383"/>
    </location>
</feature>
<dbReference type="Gene3D" id="2.120.10.30">
    <property type="entry name" value="TolB, C-terminal domain"/>
    <property type="match status" value="1"/>
</dbReference>
<feature type="compositionally biased region" description="Low complexity" evidence="1">
    <location>
        <begin position="370"/>
        <end position="383"/>
    </location>
</feature>
<sequence length="383" mass="40695" precursor="true">MRLSIGAMATCAGLLIAAVSLGQSVEGPETEEFAENLKGWIITNDTGDITALSVSEKKSQVVFHPQRTKDGMGPVIHSISGPDAKGRVAYVLDYFFVSTSTEERHVLKTVQLDGSGDTELFSRPGSAMWATSAAGNGEIGSHLALAPIGDRVAFISHTVSRQMPMALLTLGNIEIWDATAKSGHLIEVSALDEPMSWFPDGQHLAYATLVKRSELPLEASGLELFGTYYGKTWDEVPAIFIYDVTSKKSRFLHVGWQPVVSADGKSVLVGGYAADDFRWVRADSETGRSTPINLPGVVGAVIATVGELTCYVGLPTEGAKIELTTNNSPLRGPKEMLTIKVSDDSGKKFKTLSPSIDPRSQASFGLGTAPSGIPHSSSSASPP</sequence>
<reference evidence="3 4" key="1">
    <citation type="submission" date="2019-02" db="EMBL/GenBank/DDBJ databases">
        <title>Deep-cultivation of Planctomycetes and their phenomic and genomic characterization uncovers novel biology.</title>
        <authorList>
            <person name="Wiegand S."/>
            <person name="Jogler M."/>
            <person name="Boedeker C."/>
            <person name="Pinto D."/>
            <person name="Vollmers J."/>
            <person name="Rivas-Marin E."/>
            <person name="Kohn T."/>
            <person name="Peeters S.H."/>
            <person name="Heuer A."/>
            <person name="Rast P."/>
            <person name="Oberbeckmann S."/>
            <person name="Bunk B."/>
            <person name="Jeske O."/>
            <person name="Meyerdierks A."/>
            <person name="Storesund J.E."/>
            <person name="Kallscheuer N."/>
            <person name="Luecker S."/>
            <person name="Lage O.M."/>
            <person name="Pohl T."/>
            <person name="Merkel B.J."/>
            <person name="Hornburger P."/>
            <person name="Mueller R.-W."/>
            <person name="Bruemmer F."/>
            <person name="Labrenz M."/>
            <person name="Spormann A.M."/>
            <person name="Op den Camp H."/>
            <person name="Overmann J."/>
            <person name="Amann R."/>
            <person name="Jetten M.S.M."/>
            <person name="Mascher T."/>
            <person name="Medema M.H."/>
            <person name="Devos D.P."/>
            <person name="Kaster A.-K."/>
            <person name="Ovreas L."/>
            <person name="Rohde M."/>
            <person name="Galperin M.Y."/>
            <person name="Jogler C."/>
        </authorList>
    </citation>
    <scope>NUCLEOTIDE SEQUENCE [LARGE SCALE GENOMIC DNA]</scope>
    <source>
        <strain evidence="3 4">I41</strain>
    </source>
</reference>
<feature type="signal peptide" evidence="2">
    <location>
        <begin position="1"/>
        <end position="22"/>
    </location>
</feature>
<feature type="chain" id="PRO_5021916163" description="WD40-like Beta Propeller Repeat protein" evidence="2">
    <location>
        <begin position="23"/>
        <end position="383"/>
    </location>
</feature>
<name>A0A517U1N8_9BACT</name>
<feature type="compositionally biased region" description="Polar residues" evidence="1">
    <location>
        <begin position="352"/>
        <end position="363"/>
    </location>
</feature>
<protein>
    <recommendedName>
        <fullName evidence="5">WD40-like Beta Propeller Repeat protein</fullName>
    </recommendedName>
</protein>
<dbReference type="EMBL" id="CP036339">
    <property type="protein sequence ID" value="QDT74537.1"/>
    <property type="molecule type" value="Genomic_DNA"/>
</dbReference>
<evidence type="ECO:0000256" key="1">
    <source>
        <dbReference type="SAM" id="MobiDB-lite"/>
    </source>
</evidence>
<dbReference type="SUPFAM" id="SSF69304">
    <property type="entry name" value="Tricorn protease N-terminal domain"/>
    <property type="match status" value="1"/>
</dbReference>
<dbReference type="AlphaFoldDB" id="A0A517U1N8"/>
<keyword evidence="2" id="KW-0732">Signal</keyword>
<keyword evidence="4" id="KW-1185">Reference proteome</keyword>
<evidence type="ECO:0000256" key="2">
    <source>
        <dbReference type="SAM" id="SignalP"/>
    </source>
</evidence>
<evidence type="ECO:0000313" key="3">
    <source>
        <dbReference type="EMBL" id="QDT74537.1"/>
    </source>
</evidence>
<dbReference type="RefSeq" id="WP_145434273.1">
    <property type="nucleotide sequence ID" value="NZ_CP036339.1"/>
</dbReference>
<gene>
    <name evidence="3" type="ORF">I41_37340</name>
</gene>
<dbReference type="Proteomes" id="UP000317909">
    <property type="component" value="Chromosome"/>
</dbReference>